<reference evidence="18" key="1">
    <citation type="submission" date="2022-12" db="EMBL/GenBank/DDBJ databases">
        <title>Chromosome-level genome assembly of the bean flower thrips Megalurothrips usitatus.</title>
        <authorList>
            <person name="Ma L."/>
            <person name="Liu Q."/>
            <person name="Li H."/>
            <person name="Cai W."/>
        </authorList>
    </citation>
    <scope>NUCLEOTIDE SEQUENCE</scope>
    <source>
        <strain evidence="18">Cailab_2022a</strain>
    </source>
</reference>
<evidence type="ECO:0000256" key="1">
    <source>
        <dbReference type="ARBA" id="ARBA00004236"/>
    </source>
</evidence>
<dbReference type="InterPro" id="IPR029033">
    <property type="entry name" value="His_PPase_superfam"/>
</dbReference>
<keyword evidence="9" id="KW-0472">Membrane</keyword>
<comment type="subcellular location">
    <subcellularLocation>
        <location evidence="1">Cell membrane</location>
    </subcellularLocation>
</comment>
<evidence type="ECO:0000256" key="4">
    <source>
        <dbReference type="ARBA" id="ARBA00013040"/>
    </source>
</evidence>
<dbReference type="EC" id="3.1.3.62" evidence="4"/>
<keyword evidence="8" id="KW-0378">Hydrolase</keyword>
<dbReference type="GO" id="GO:0034417">
    <property type="term" value="F:bisphosphoglycerate 3-phosphatase activity"/>
    <property type="evidence" value="ECO:0007669"/>
    <property type="project" value="UniProtKB-EC"/>
</dbReference>
<dbReference type="GO" id="GO:0052745">
    <property type="term" value="F:inositol phosphate phosphatase activity"/>
    <property type="evidence" value="ECO:0007669"/>
    <property type="project" value="TreeGrafter"/>
</dbReference>
<comment type="catalytic activity">
    <reaction evidence="13">
        <text>1D-myo-inositol 1,2,4,5,6-pentakisphosphate + H2O = 1D-myo-inositol 1,2,5,6-tetrakisphosphate + phosphate</text>
        <dbReference type="Rhea" id="RHEA:77115"/>
        <dbReference type="ChEBI" id="CHEBI:15377"/>
        <dbReference type="ChEBI" id="CHEBI:43474"/>
        <dbReference type="ChEBI" id="CHEBI:57798"/>
        <dbReference type="ChEBI" id="CHEBI:195535"/>
        <dbReference type="EC" id="3.1.3.62"/>
    </reaction>
    <physiologicalReaction direction="left-to-right" evidence="13">
        <dbReference type="Rhea" id="RHEA:77116"/>
    </physiologicalReaction>
</comment>
<keyword evidence="19" id="KW-1185">Reference proteome</keyword>
<dbReference type="GO" id="GO:0005886">
    <property type="term" value="C:plasma membrane"/>
    <property type="evidence" value="ECO:0007669"/>
    <property type="project" value="UniProtKB-SubCell"/>
</dbReference>
<evidence type="ECO:0000256" key="2">
    <source>
        <dbReference type="ARBA" id="ARBA00008422"/>
    </source>
</evidence>
<keyword evidence="7 17" id="KW-0732">Signal</keyword>
<dbReference type="FunFam" id="3.40.50.1240:FF:000014">
    <property type="entry name" value="Multiple inositol polyphosphate phosphatase 1"/>
    <property type="match status" value="1"/>
</dbReference>
<gene>
    <name evidence="18" type="ORF">ONE63_005378</name>
</gene>
<keyword evidence="6" id="KW-1003">Cell membrane</keyword>
<sequence>MVFCYYILQKMCPIWRNIFLLMLLSILQSMEVAALCHSGSQIAHVSLATKTPYRFVANKDDSSPVFEGCIPLKFWSMIRHGTRNPSANIIRSMNERLPTLRDEIVRMHKDSKGTLCNNTLIELSKWTPHLQEVDEKKLTHEGEDELLELGERFQKRFPELLPDKYSNLSFEFKFTATQRAERSARSFAVGLFGRRVSNHVWFPEGIYRDPVLRFYKLCERWRKTVDKNPEASIEQHNFEKGQEMDRVLSEVTERLGLSQIISVGDVTIIYVTCSFETAWFPKKQSPWCLLLSDIDFKVLEYAEDLDYYWIDGYGYDINHQQACPTIHDMFTFFSSASSEKKAVLYFSHAGTVLKMLAHLGLYKDLEPLRATNFHEMLGKRQWRVSSISSFASNIAFVLYGCEGNEHSHKKILTLHQERPVRLPGCPANEDLCDVETFKTVFSSSIDHCQFHDMCTLTES</sequence>
<evidence type="ECO:0000313" key="18">
    <source>
        <dbReference type="EMBL" id="KAJ1530479.1"/>
    </source>
</evidence>
<keyword evidence="10" id="KW-0325">Glycoprotein</keyword>
<dbReference type="Pfam" id="PF00328">
    <property type="entry name" value="His_Phos_2"/>
    <property type="match status" value="1"/>
</dbReference>
<comment type="catalytic activity">
    <reaction evidence="14">
        <text>1D-myo-inositol hexakisphosphate + H2O = 1D-myo-inositol 1,2,4,5,6-pentakisphosphate + phosphate</text>
        <dbReference type="Rhea" id="RHEA:16989"/>
        <dbReference type="ChEBI" id="CHEBI:15377"/>
        <dbReference type="ChEBI" id="CHEBI:43474"/>
        <dbReference type="ChEBI" id="CHEBI:57798"/>
        <dbReference type="ChEBI" id="CHEBI:58130"/>
        <dbReference type="EC" id="3.1.3.62"/>
    </reaction>
    <physiologicalReaction direction="left-to-right" evidence="14">
        <dbReference type="Rhea" id="RHEA:16990"/>
    </physiologicalReaction>
</comment>
<dbReference type="InterPro" id="IPR016274">
    <property type="entry name" value="Histidine_acid_Pase_euk"/>
</dbReference>
<dbReference type="Gene3D" id="3.40.50.1240">
    <property type="entry name" value="Phosphoglycerate mutase-like"/>
    <property type="match status" value="1"/>
</dbReference>
<comment type="catalytic activity">
    <reaction evidence="12">
        <text>1D-myo-inositol 1,2,5,6-tetrakisphosphate + H2O = 1D-myo-inositol 1,2,6-trisphosphate + phosphate</text>
        <dbReference type="Rhea" id="RHEA:77119"/>
        <dbReference type="ChEBI" id="CHEBI:15377"/>
        <dbReference type="ChEBI" id="CHEBI:43474"/>
        <dbReference type="ChEBI" id="CHEBI:195535"/>
        <dbReference type="ChEBI" id="CHEBI:195537"/>
        <dbReference type="EC" id="3.1.3.62"/>
    </reaction>
    <physiologicalReaction direction="left-to-right" evidence="12">
        <dbReference type="Rhea" id="RHEA:77120"/>
    </physiologicalReaction>
</comment>
<evidence type="ECO:0000256" key="6">
    <source>
        <dbReference type="ARBA" id="ARBA00022475"/>
    </source>
</evidence>
<dbReference type="InterPro" id="IPR000560">
    <property type="entry name" value="His_Pase_clade-2"/>
</dbReference>
<dbReference type="PANTHER" id="PTHR20963">
    <property type="entry name" value="MULTIPLE INOSITOL POLYPHOSPHATE PHOSPHATASE-RELATED"/>
    <property type="match status" value="1"/>
</dbReference>
<comment type="catalytic activity">
    <reaction evidence="15">
        <text>(2R)-2,3-bisphosphoglycerate + H2O = (2R)-2-phosphoglycerate + phosphate</text>
        <dbReference type="Rhea" id="RHEA:27381"/>
        <dbReference type="ChEBI" id="CHEBI:15377"/>
        <dbReference type="ChEBI" id="CHEBI:43474"/>
        <dbReference type="ChEBI" id="CHEBI:58248"/>
        <dbReference type="ChEBI" id="CHEBI:58289"/>
        <dbReference type="EC" id="3.1.3.80"/>
    </reaction>
    <physiologicalReaction direction="left-to-right" evidence="15">
        <dbReference type="Rhea" id="RHEA:27382"/>
    </physiologicalReaction>
</comment>
<evidence type="ECO:0000256" key="15">
    <source>
        <dbReference type="ARBA" id="ARBA00043832"/>
    </source>
</evidence>
<feature type="disulfide bond" evidence="16">
    <location>
        <begin position="273"/>
        <end position="288"/>
    </location>
</feature>
<dbReference type="PANTHER" id="PTHR20963:SF51">
    <property type="entry name" value="MULTIPLE INOSITOL POLYPHOSPHATE PHOSPHATASE 1"/>
    <property type="match status" value="1"/>
</dbReference>
<keyword evidence="16" id="KW-1015">Disulfide bond</keyword>
<organism evidence="18 19">
    <name type="scientific">Megalurothrips usitatus</name>
    <name type="common">bean blossom thrips</name>
    <dbReference type="NCBI Taxonomy" id="439358"/>
    <lineage>
        <taxon>Eukaryota</taxon>
        <taxon>Metazoa</taxon>
        <taxon>Ecdysozoa</taxon>
        <taxon>Arthropoda</taxon>
        <taxon>Hexapoda</taxon>
        <taxon>Insecta</taxon>
        <taxon>Pterygota</taxon>
        <taxon>Neoptera</taxon>
        <taxon>Paraneoptera</taxon>
        <taxon>Thysanoptera</taxon>
        <taxon>Terebrantia</taxon>
        <taxon>Thripoidea</taxon>
        <taxon>Thripidae</taxon>
        <taxon>Megalurothrips</taxon>
    </lineage>
</organism>
<comment type="similarity">
    <text evidence="2">Belongs to the histidine acid phosphatase family. MINPP1 subfamily.</text>
</comment>
<evidence type="ECO:0000256" key="13">
    <source>
        <dbReference type="ARBA" id="ARBA00043671"/>
    </source>
</evidence>
<protein>
    <recommendedName>
        <fullName evidence="5">Multiple inositol polyphosphate phosphatase 1</fullName>
        <ecNumber evidence="4">3.1.3.62</ecNumber>
        <ecNumber evidence="3">3.1.3.80</ecNumber>
    </recommendedName>
    <alternativeName>
        <fullName evidence="11">2,3-bisphosphoglycerate 3-phosphatase</fullName>
    </alternativeName>
</protein>
<dbReference type="AlphaFoldDB" id="A0AAV7XVV0"/>
<feature type="chain" id="PRO_5043720332" description="Multiple inositol polyphosphate phosphatase 1" evidence="17">
    <location>
        <begin position="35"/>
        <end position="459"/>
    </location>
</feature>
<evidence type="ECO:0000256" key="3">
    <source>
        <dbReference type="ARBA" id="ARBA00012976"/>
    </source>
</evidence>
<evidence type="ECO:0000256" key="11">
    <source>
        <dbReference type="ARBA" id="ARBA00031642"/>
    </source>
</evidence>
<evidence type="ECO:0000256" key="16">
    <source>
        <dbReference type="PIRSR" id="PIRSR000894-2"/>
    </source>
</evidence>
<evidence type="ECO:0000256" key="7">
    <source>
        <dbReference type="ARBA" id="ARBA00022729"/>
    </source>
</evidence>
<evidence type="ECO:0000256" key="17">
    <source>
        <dbReference type="SAM" id="SignalP"/>
    </source>
</evidence>
<evidence type="ECO:0000256" key="9">
    <source>
        <dbReference type="ARBA" id="ARBA00023136"/>
    </source>
</evidence>
<dbReference type="EC" id="3.1.3.80" evidence="3"/>
<accession>A0AAV7XVV0</accession>
<dbReference type="GO" id="GO:0003993">
    <property type="term" value="F:acid phosphatase activity"/>
    <property type="evidence" value="ECO:0007669"/>
    <property type="project" value="TreeGrafter"/>
</dbReference>
<feature type="signal peptide" evidence="17">
    <location>
        <begin position="1"/>
        <end position="34"/>
    </location>
</feature>
<dbReference type="PIRSF" id="PIRSF000894">
    <property type="entry name" value="Acid_phosphatase"/>
    <property type="match status" value="1"/>
</dbReference>
<evidence type="ECO:0000256" key="5">
    <source>
        <dbReference type="ARBA" id="ARBA00018097"/>
    </source>
</evidence>
<dbReference type="SUPFAM" id="SSF53254">
    <property type="entry name" value="Phosphoglycerate mutase-like"/>
    <property type="match status" value="1"/>
</dbReference>
<dbReference type="CDD" id="cd07061">
    <property type="entry name" value="HP_HAP_like"/>
    <property type="match status" value="1"/>
</dbReference>
<evidence type="ECO:0000256" key="12">
    <source>
        <dbReference type="ARBA" id="ARBA00043668"/>
    </source>
</evidence>
<proteinExistence type="inferred from homology"/>
<comment type="caution">
    <text evidence="18">The sequence shown here is derived from an EMBL/GenBank/DDBJ whole genome shotgun (WGS) entry which is preliminary data.</text>
</comment>
<evidence type="ECO:0000313" key="19">
    <source>
        <dbReference type="Proteomes" id="UP001075354"/>
    </source>
</evidence>
<name>A0AAV7XVV0_9NEOP</name>
<evidence type="ECO:0000256" key="14">
    <source>
        <dbReference type="ARBA" id="ARBA00043691"/>
    </source>
</evidence>
<dbReference type="Proteomes" id="UP001075354">
    <property type="component" value="Chromosome 2"/>
</dbReference>
<evidence type="ECO:0000256" key="10">
    <source>
        <dbReference type="ARBA" id="ARBA00023180"/>
    </source>
</evidence>
<dbReference type="EMBL" id="JAPTSV010000002">
    <property type="protein sequence ID" value="KAJ1530479.1"/>
    <property type="molecule type" value="Genomic_DNA"/>
</dbReference>
<evidence type="ECO:0000256" key="8">
    <source>
        <dbReference type="ARBA" id="ARBA00022801"/>
    </source>
</evidence>
<feature type="disulfide bond" evidence="16">
    <location>
        <begin position="425"/>
        <end position="432"/>
    </location>
</feature>